<proteinExistence type="predicted"/>
<organism evidence="3 4">
    <name type="scientific">Striga hermonthica</name>
    <name type="common">Purple witchweed</name>
    <name type="synonym">Buchnera hermonthica</name>
    <dbReference type="NCBI Taxonomy" id="68872"/>
    <lineage>
        <taxon>Eukaryota</taxon>
        <taxon>Viridiplantae</taxon>
        <taxon>Streptophyta</taxon>
        <taxon>Embryophyta</taxon>
        <taxon>Tracheophyta</taxon>
        <taxon>Spermatophyta</taxon>
        <taxon>Magnoliopsida</taxon>
        <taxon>eudicotyledons</taxon>
        <taxon>Gunneridae</taxon>
        <taxon>Pentapetalae</taxon>
        <taxon>asterids</taxon>
        <taxon>lamiids</taxon>
        <taxon>Lamiales</taxon>
        <taxon>Orobanchaceae</taxon>
        <taxon>Buchnereae</taxon>
        <taxon>Striga</taxon>
    </lineage>
</organism>
<dbReference type="AlphaFoldDB" id="A0A9N7MG91"/>
<evidence type="ECO:0000256" key="2">
    <source>
        <dbReference type="SAM" id="MobiDB-lite"/>
    </source>
</evidence>
<evidence type="ECO:0000313" key="4">
    <source>
        <dbReference type="Proteomes" id="UP001153555"/>
    </source>
</evidence>
<evidence type="ECO:0000313" key="3">
    <source>
        <dbReference type="EMBL" id="CAA0805883.1"/>
    </source>
</evidence>
<dbReference type="Proteomes" id="UP001153555">
    <property type="component" value="Unassembled WGS sequence"/>
</dbReference>
<feature type="coiled-coil region" evidence="1">
    <location>
        <begin position="245"/>
        <end position="272"/>
    </location>
</feature>
<feature type="compositionally biased region" description="Polar residues" evidence="2">
    <location>
        <begin position="9"/>
        <end position="20"/>
    </location>
</feature>
<keyword evidence="4" id="KW-1185">Reference proteome</keyword>
<sequence length="279" mass="31636">MAFSPMRSKASNHTRSLSLPSKSNPVFAQFEEALSNMRKSESSCSSILSMNNSLVGLKHLYSKIDDLLQSTHVQQIISRESHVKLWADRVLDGHITLLDACTTAKDHVLLAKQGVQQLLSAVKRKDSDSIRFYLDSRRKSKKMIRKSLKESRSIVSRARDGETVNDLACMLNEAELISVKVLESLLTYLIGTNKVQTRWALVSKMMSSKKIASCQNEFEKIDVFLQSSSLGDLRVDEEIIIMSELKRMDSSIQNLEEELDCLFRQLIKTRVLLLNLLNN</sequence>
<reference evidence="3" key="1">
    <citation type="submission" date="2019-12" db="EMBL/GenBank/DDBJ databases">
        <authorList>
            <person name="Scholes J."/>
        </authorList>
    </citation>
    <scope>NUCLEOTIDE SEQUENCE</scope>
</reference>
<feature type="region of interest" description="Disordered" evidence="2">
    <location>
        <begin position="1"/>
        <end position="20"/>
    </location>
</feature>
<comment type="caution">
    <text evidence="3">The sequence shown here is derived from an EMBL/GenBank/DDBJ whole genome shotgun (WGS) entry which is preliminary data.</text>
</comment>
<evidence type="ECO:0000256" key="1">
    <source>
        <dbReference type="SAM" id="Coils"/>
    </source>
</evidence>
<name>A0A9N7MG91_STRHE</name>
<dbReference type="PANTHER" id="PTHR33070">
    <property type="entry name" value="OS06G0725500 PROTEIN"/>
    <property type="match status" value="1"/>
</dbReference>
<dbReference type="GO" id="GO:0048367">
    <property type="term" value="P:shoot system development"/>
    <property type="evidence" value="ECO:0007669"/>
    <property type="project" value="InterPro"/>
</dbReference>
<dbReference type="Pfam" id="PF03087">
    <property type="entry name" value="BPS1"/>
    <property type="match status" value="1"/>
</dbReference>
<dbReference type="PANTHER" id="PTHR33070:SF129">
    <property type="entry name" value="DUF241 DOMAIN PROTEIN"/>
    <property type="match status" value="1"/>
</dbReference>
<dbReference type="OrthoDB" id="1701699at2759"/>
<dbReference type="EMBL" id="CACSLK010000214">
    <property type="protein sequence ID" value="CAA0805883.1"/>
    <property type="molecule type" value="Genomic_DNA"/>
</dbReference>
<gene>
    <name evidence="3" type="ORF">SHERM_00792</name>
</gene>
<dbReference type="GO" id="GO:0048364">
    <property type="term" value="P:root development"/>
    <property type="evidence" value="ECO:0007669"/>
    <property type="project" value="InterPro"/>
</dbReference>
<protein>
    <submittedName>
        <fullName evidence="3">Uncharacterized protein</fullName>
    </submittedName>
</protein>
<accession>A0A9N7MG91</accession>
<dbReference type="InterPro" id="IPR004320">
    <property type="entry name" value="BPS1_pln"/>
</dbReference>
<keyword evidence="1" id="KW-0175">Coiled coil</keyword>